<dbReference type="CTD" id="20206807"/>
<dbReference type="HOGENOM" id="CLU_2087420_0_0_1"/>
<dbReference type="EMBL" id="KB097456">
    <property type="protein sequence ID" value="ESN97073.1"/>
    <property type="molecule type" value="Genomic_DNA"/>
</dbReference>
<accession>T1FDA8</accession>
<dbReference type="KEGG" id="hro:HELRODRAFT_178522"/>
<organism evidence="3 4">
    <name type="scientific">Helobdella robusta</name>
    <name type="common">Californian leech</name>
    <dbReference type="NCBI Taxonomy" id="6412"/>
    <lineage>
        <taxon>Eukaryota</taxon>
        <taxon>Metazoa</taxon>
        <taxon>Spiralia</taxon>
        <taxon>Lophotrochozoa</taxon>
        <taxon>Annelida</taxon>
        <taxon>Clitellata</taxon>
        <taxon>Hirudinea</taxon>
        <taxon>Rhynchobdellida</taxon>
        <taxon>Glossiphoniidae</taxon>
        <taxon>Helobdella</taxon>
    </lineage>
</organism>
<dbReference type="AlphaFoldDB" id="T1FDA8"/>
<keyword evidence="4" id="KW-1185">Reference proteome</keyword>
<reference evidence="4" key="1">
    <citation type="submission" date="2012-12" db="EMBL/GenBank/DDBJ databases">
        <authorList>
            <person name="Hellsten U."/>
            <person name="Grimwood J."/>
            <person name="Chapman J.A."/>
            <person name="Shapiro H."/>
            <person name="Aerts A."/>
            <person name="Otillar R.P."/>
            <person name="Terry A.Y."/>
            <person name="Boore J.L."/>
            <person name="Simakov O."/>
            <person name="Marletaz F."/>
            <person name="Cho S.-J."/>
            <person name="Edsinger-Gonzales E."/>
            <person name="Havlak P."/>
            <person name="Kuo D.-H."/>
            <person name="Larsson T."/>
            <person name="Lv J."/>
            <person name="Arendt D."/>
            <person name="Savage R."/>
            <person name="Osoegawa K."/>
            <person name="de Jong P."/>
            <person name="Lindberg D.R."/>
            <person name="Seaver E.C."/>
            <person name="Weisblat D.A."/>
            <person name="Putnam N.H."/>
            <person name="Grigoriev I.V."/>
            <person name="Rokhsar D.S."/>
        </authorList>
    </citation>
    <scope>NUCLEOTIDE SEQUENCE</scope>
</reference>
<feature type="region of interest" description="Disordered" evidence="1">
    <location>
        <begin position="1"/>
        <end position="117"/>
    </location>
</feature>
<evidence type="ECO:0000313" key="3">
    <source>
        <dbReference type="EnsemblMetazoa" id="HelroP178522"/>
    </source>
</evidence>
<evidence type="ECO:0000256" key="1">
    <source>
        <dbReference type="SAM" id="MobiDB-lite"/>
    </source>
</evidence>
<gene>
    <name evidence="3" type="primary">20206807</name>
    <name evidence="2" type="ORF">HELRODRAFT_178522</name>
</gene>
<dbReference type="EMBL" id="AMQM01006463">
    <property type="status" value="NOT_ANNOTATED_CDS"/>
    <property type="molecule type" value="Genomic_DNA"/>
</dbReference>
<feature type="compositionally biased region" description="Polar residues" evidence="1">
    <location>
        <begin position="93"/>
        <end position="111"/>
    </location>
</feature>
<proteinExistence type="predicted"/>
<dbReference type="EnsemblMetazoa" id="HelroT178522">
    <property type="protein sequence ID" value="HelroP178522"/>
    <property type="gene ID" value="HelroG178522"/>
</dbReference>
<dbReference type="RefSeq" id="XP_009024855.1">
    <property type="nucleotide sequence ID" value="XM_009026607.1"/>
</dbReference>
<dbReference type="GeneID" id="20206807"/>
<protein>
    <submittedName>
        <fullName evidence="2 3">Uncharacterized protein</fullName>
    </submittedName>
</protein>
<feature type="compositionally biased region" description="Polar residues" evidence="1">
    <location>
        <begin position="15"/>
        <end position="29"/>
    </location>
</feature>
<sequence>MDACLNELRLKRPHQNLQPRSEVIQQQKHIQAPKPLQRLKMLQKPKPSSSAFYLEDKEQHQQPLKPQPRLKLSQQQPAKQQAFELQPQPPPQTDQVKIQQNRPNVRPQNKNGAEEFV</sequence>
<name>T1FDA8_HELRO</name>
<dbReference type="Proteomes" id="UP000015101">
    <property type="component" value="Unassembled WGS sequence"/>
</dbReference>
<dbReference type="InParanoid" id="T1FDA8"/>
<evidence type="ECO:0000313" key="4">
    <source>
        <dbReference type="Proteomes" id="UP000015101"/>
    </source>
</evidence>
<evidence type="ECO:0000313" key="2">
    <source>
        <dbReference type="EMBL" id="ESN97073.1"/>
    </source>
</evidence>
<reference evidence="3" key="3">
    <citation type="submission" date="2015-06" db="UniProtKB">
        <authorList>
            <consortium name="EnsemblMetazoa"/>
        </authorList>
    </citation>
    <scope>IDENTIFICATION</scope>
</reference>
<reference evidence="2 4" key="2">
    <citation type="journal article" date="2013" name="Nature">
        <title>Insights into bilaterian evolution from three spiralian genomes.</title>
        <authorList>
            <person name="Simakov O."/>
            <person name="Marletaz F."/>
            <person name="Cho S.J."/>
            <person name="Edsinger-Gonzales E."/>
            <person name="Havlak P."/>
            <person name="Hellsten U."/>
            <person name="Kuo D.H."/>
            <person name="Larsson T."/>
            <person name="Lv J."/>
            <person name="Arendt D."/>
            <person name="Savage R."/>
            <person name="Osoegawa K."/>
            <person name="de Jong P."/>
            <person name="Grimwood J."/>
            <person name="Chapman J.A."/>
            <person name="Shapiro H."/>
            <person name="Aerts A."/>
            <person name="Otillar R.P."/>
            <person name="Terry A.Y."/>
            <person name="Boore J.L."/>
            <person name="Grigoriev I.V."/>
            <person name="Lindberg D.R."/>
            <person name="Seaver E.C."/>
            <person name="Weisblat D.A."/>
            <person name="Putnam N.H."/>
            <person name="Rokhsar D.S."/>
        </authorList>
    </citation>
    <scope>NUCLEOTIDE SEQUENCE</scope>
</reference>